<evidence type="ECO:0000313" key="1">
    <source>
        <dbReference type="EMBL" id="MCU6794731.1"/>
    </source>
</evidence>
<keyword evidence="2" id="KW-1185">Reference proteome</keyword>
<protein>
    <submittedName>
        <fullName evidence="1">Uncharacterized protein</fullName>
    </submittedName>
</protein>
<dbReference type="EMBL" id="JAOQIO010000084">
    <property type="protein sequence ID" value="MCU6794731.1"/>
    <property type="molecule type" value="Genomic_DNA"/>
</dbReference>
<dbReference type="RefSeq" id="WP_262685830.1">
    <property type="nucleotide sequence ID" value="NZ_JAOQIO010000084.1"/>
</dbReference>
<gene>
    <name evidence="1" type="ORF">OB236_21705</name>
</gene>
<comment type="caution">
    <text evidence="1">The sequence shown here is derived from an EMBL/GenBank/DDBJ whole genome shotgun (WGS) entry which is preliminary data.</text>
</comment>
<reference evidence="1 2" key="1">
    <citation type="submission" date="2022-09" db="EMBL/GenBank/DDBJ databases">
        <authorList>
            <person name="Han X.L."/>
            <person name="Wang Q."/>
            <person name="Lu T."/>
        </authorList>
    </citation>
    <scope>NUCLEOTIDE SEQUENCE [LARGE SCALE GENOMIC DNA]</scope>
    <source>
        <strain evidence="1 2">WQ 127069</strain>
    </source>
</reference>
<sequence length="98" mass="11666">MNENRNLMTRTGFYTKVGTDMIGIYLSNDGPKMFINREIFDLRNPWWDVEMVMGKTGHLITFYWRGEVKLSIRCDLENDLFVSLYHYLSFRTNEQSLA</sequence>
<evidence type="ECO:0000313" key="2">
    <source>
        <dbReference type="Proteomes" id="UP001652445"/>
    </source>
</evidence>
<dbReference type="Proteomes" id="UP001652445">
    <property type="component" value="Unassembled WGS sequence"/>
</dbReference>
<name>A0ABT2UJA5_9BACL</name>
<proteinExistence type="predicted"/>
<accession>A0ABT2UJA5</accession>
<organism evidence="1 2">
    <name type="scientific">Paenibacillus baimaensis</name>
    <dbReference type="NCBI Taxonomy" id="2982185"/>
    <lineage>
        <taxon>Bacteria</taxon>
        <taxon>Bacillati</taxon>
        <taxon>Bacillota</taxon>
        <taxon>Bacilli</taxon>
        <taxon>Bacillales</taxon>
        <taxon>Paenibacillaceae</taxon>
        <taxon>Paenibacillus</taxon>
    </lineage>
</organism>